<dbReference type="PANTHER" id="PTHR43651:SF3">
    <property type="entry name" value="1,4-ALPHA-GLUCAN-BRANCHING ENZYME"/>
    <property type="match status" value="1"/>
</dbReference>
<dbReference type="SUPFAM" id="SSF81296">
    <property type="entry name" value="E set domains"/>
    <property type="match status" value="1"/>
</dbReference>
<dbReference type="InterPro" id="IPR017853">
    <property type="entry name" value="GH"/>
</dbReference>
<dbReference type="InterPro" id="IPR013783">
    <property type="entry name" value="Ig-like_fold"/>
</dbReference>
<evidence type="ECO:0000256" key="9">
    <source>
        <dbReference type="ARBA" id="ARBA00023056"/>
    </source>
</evidence>
<proteinExistence type="inferred from homology"/>
<dbReference type="PIRSF" id="PIRSF000463">
    <property type="entry name" value="GlgB"/>
    <property type="match status" value="1"/>
</dbReference>
<dbReference type="Gene3D" id="3.20.20.80">
    <property type="entry name" value="Glycosidases"/>
    <property type="match status" value="1"/>
</dbReference>
<dbReference type="InterPro" id="IPR006048">
    <property type="entry name" value="A-amylase/branching_C"/>
</dbReference>
<dbReference type="SUPFAM" id="SSF51011">
    <property type="entry name" value="Glycosyl hydrolase domain"/>
    <property type="match status" value="1"/>
</dbReference>
<evidence type="ECO:0000256" key="10">
    <source>
        <dbReference type="ARBA" id="ARBA00023277"/>
    </source>
</evidence>
<keyword evidence="7" id="KW-0328">Glycosyltransferase</keyword>
<protein>
    <recommendedName>
        <fullName evidence="5 11">1,4-alpha-glucan branching enzyme</fullName>
        <ecNumber evidence="5 11">2.4.1.18</ecNumber>
    </recommendedName>
</protein>
<dbReference type="InterPro" id="IPR037439">
    <property type="entry name" value="Branching_enzy"/>
</dbReference>
<keyword evidence="14" id="KW-1185">Reference proteome</keyword>
<evidence type="ECO:0000256" key="11">
    <source>
        <dbReference type="NCBIfam" id="TIGR01515"/>
    </source>
</evidence>
<evidence type="ECO:0000256" key="1">
    <source>
        <dbReference type="ARBA" id="ARBA00000826"/>
    </source>
</evidence>
<dbReference type="EMBL" id="JBBNPS010000005">
    <property type="protein sequence ID" value="MEQ3353289.1"/>
    <property type="molecule type" value="Genomic_DNA"/>
</dbReference>
<dbReference type="InterPro" id="IPR006047">
    <property type="entry name" value="GH13_cat_dom"/>
</dbReference>
<dbReference type="NCBIfam" id="NF008967">
    <property type="entry name" value="PRK12313.1"/>
    <property type="match status" value="1"/>
</dbReference>
<evidence type="ECO:0000256" key="7">
    <source>
        <dbReference type="ARBA" id="ARBA00022676"/>
    </source>
</evidence>
<evidence type="ECO:0000256" key="4">
    <source>
        <dbReference type="ARBA" id="ARBA00009000"/>
    </source>
</evidence>
<sequence length="588" mass="67763">MKYTYGDVDDVAAYLFHRGENAESYGLFGPHRRDGGISFTLYAPRAEKVEFAAASNDWQGLPMKRDTATGLFQITADVPEGDSYKFKILGEGGWTWKADPFAFSSEKIPGTASVAVPLESIPPGEILAPPLYSIYECHLGSWMRSEDDDFLNYRELAHKLIDYVKEMNFSHVELLPIMEHPYDGSWGYQATGFFSVTGRYGSPQDFAYFIRYAHEKGIGVILDWPCAHFCKDEQGLRHFDGTPTYESDAPYFAENRIWDTMAFDFTKPHVRSFLYSSADYFARLGIDGIRVDAVSYMLYKGFGEEATDTKDPANVREESLYFLKELVGRMKARHPKLLMIAEESEDFPGLTATQKSGGVGFDRKWNMGWMHDTLKYMEMDPIYRKYHHDALTFPMVYAFNERYILPFSHDEVVHGKKSMLNKMYGSYEEKFAQLRLLYLYMVAQSGEKLLFMGQEFGQFKEWVDHEELEWFLLNYDSHKSLKEFVQSLLKIHREHPALSRPLPAYEGFKWQAVDEKETSSIAFSRIAEEEEILVACNFTPAETTLRLPLEGKYLRLFDTHMKKEGLVSESGYLSIKLSPYEGSYFIKA</sequence>
<evidence type="ECO:0000256" key="3">
    <source>
        <dbReference type="ARBA" id="ARBA00004964"/>
    </source>
</evidence>
<dbReference type="PANTHER" id="PTHR43651">
    <property type="entry name" value="1,4-ALPHA-GLUCAN-BRANCHING ENZYME"/>
    <property type="match status" value="1"/>
</dbReference>
<evidence type="ECO:0000313" key="14">
    <source>
        <dbReference type="Proteomes" id="UP001481872"/>
    </source>
</evidence>
<evidence type="ECO:0000256" key="5">
    <source>
        <dbReference type="ARBA" id="ARBA00012541"/>
    </source>
</evidence>
<dbReference type="SMART" id="SM00642">
    <property type="entry name" value="Aamy"/>
    <property type="match status" value="1"/>
</dbReference>
<dbReference type="InterPro" id="IPR014756">
    <property type="entry name" value="Ig_E-set"/>
</dbReference>
<dbReference type="RefSeq" id="WP_349053654.1">
    <property type="nucleotide sequence ID" value="NZ_JBBNPS010000005.1"/>
</dbReference>
<gene>
    <name evidence="13" type="primary">glgB</name>
    <name evidence="13" type="ORF">AAA081_03095</name>
</gene>
<accession>A0ABV1J523</accession>
<comment type="caution">
    <text evidence="13">The sequence shown here is derived from an EMBL/GenBank/DDBJ whole genome shotgun (WGS) entry which is preliminary data.</text>
</comment>
<comment type="pathway">
    <text evidence="3">Glycan biosynthesis; glycogen biosynthesis.</text>
</comment>
<dbReference type="InterPro" id="IPR006407">
    <property type="entry name" value="GlgB"/>
</dbReference>
<dbReference type="Gene3D" id="2.60.40.1180">
    <property type="entry name" value="Golgi alpha-mannosidase II"/>
    <property type="match status" value="1"/>
</dbReference>
<comment type="similarity">
    <text evidence="4">Belongs to the glycosyl hydrolase 13 family. GlgB subfamily.</text>
</comment>
<feature type="domain" description="Glycosyl hydrolase family 13 catalytic" evidence="12">
    <location>
        <begin position="140"/>
        <end position="492"/>
    </location>
</feature>
<comment type="catalytic activity">
    <reaction evidence="1">
        <text>Transfers a segment of a (1-&gt;4)-alpha-D-glucan chain to a primary hydroxy group in a similar glucan chain.</text>
        <dbReference type="EC" id="2.4.1.18"/>
    </reaction>
</comment>
<dbReference type="CDD" id="cd11322">
    <property type="entry name" value="AmyAc_Glg_BE"/>
    <property type="match status" value="1"/>
</dbReference>
<keyword evidence="8" id="KW-0808">Transferase</keyword>
<evidence type="ECO:0000313" key="13">
    <source>
        <dbReference type="EMBL" id="MEQ3353289.1"/>
    </source>
</evidence>
<dbReference type="CDD" id="cd02855">
    <property type="entry name" value="E_set_GBE_prok_N"/>
    <property type="match status" value="1"/>
</dbReference>
<keyword evidence="10" id="KW-0119">Carbohydrate metabolism</keyword>
<keyword evidence="6" id="KW-0321">Glycogen metabolism</keyword>
<evidence type="ECO:0000256" key="6">
    <source>
        <dbReference type="ARBA" id="ARBA00022600"/>
    </source>
</evidence>
<dbReference type="Pfam" id="PF00128">
    <property type="entry name" value="Alpha-amylase"/>
    <property type="match status" value="2"/>
</dbReference>
<dbReference type="Pfam" id="PF02922">
    <property type="entry name" value="CBM_48"/>
    <property type="match status" value="1"/>
</dbReference>
<evidence type="ECO:0000256" key="8">
    <source>
        <dbReference type="ARBA" id="ARBA00022679"/>
    </source>
</evidence>
<keyword evidence="9" id="KW-0320">Glycogen biosynthesis</keyword>
<evidence type="ECO:0000259" key="12">
    <source>
        <dbReference type="SMART" id="SM00642"/>
    </source>
</evidence>
<dbReference type="Proteomes" id="UP001481872">
    <property type="component" value="Unassembled WGS sequence"/>
</dbReference>
<organism evidence="13 14">
    <name type="scientific">Aedoeadaptatus acetigenes</name>
    <dbReference type="NCBI Taxonomy" id="2981723"/>
    <lineage>
        <taxon>Bacteria</taxon>
        <taxon>Bacillati</taxon>
        <taxon>Bacillota</taxon>
        <taxon>Tissierellia</taxon>
        <taxon>Tissierellales</taxon>
        <taxon>Peptoniphilaceae</taxon>
        <taxon>Aedoeadaptatus</taxon>
    </lineage>
</organism>
<dbReference type="EC" id="2.4.1.18" evidence="5 11"/>
<dbReference type="InterPro" id="IPR004193">
    <property type="entry name" value="Glyco_hydro_13_N"/>
</dbReference>
<evidence type="ECO:0000256" key="2">
    <source>
        <dbReference type="ARBA" id="ARBA00002953"/>
    </source>
</evidence>
<dbReference type="Gene3D" id="2.60.40.10">
    <property type="entry name" value="Immunoglobulins"/>
    <property type="match status" value="1"/>
</dbReference>
<dbReference type="Pfam" id="PF02806">
    <property type="entry name" value="Alpha-amylase_C"/>
    <property type="match status" value="1"/>
</dbReference>
<dbReference type="InterPro" id="IPR044143">
    <property type="entry name" value="GlgB_N_E_set_prok"/>
</dbReference>
<comment type="function">
    <text evidence="2">Catalyzes the formation of the alpha-1,6-glucosidic linkages in glycogen by scission of a 1,4-alpha-linked oligosaccharide from growing alpha-1,4-glucan chains and the subsequent attachment of the oligosaccharide to the alpha-1,6 position.</text>
</comment>
<dbReference type="SUPFAM" id="SSF51445">
    <property type="entry name" value="(Trans)glycosidases"/>
    <property type="match status" value="1"/>
</dbReference>
<dbReference type="NCBIfam" id="TIGR01515">
    <property type="entry name" value="branching_enzym"/>
    <property type="match status" value="1"/>
</dbReference>
<reference evidence="13 14" key="1">
    <citation type="submission" date="2024-04" db="EMBL/GenBank/DDBJ databases">
        <title>Human intestinal bacterial collection.</title>
        <authorList>
            <person name="Pauvert C."/>
            <person name="Hitch T.C.A."/>
            <person name="Clavel T."/>
        </authorList>
    </citation>
    <scope>NUCLEOTIDE SEQUENCE [LARGE SCALE GENOMIC DNA]</scope>
    <source>
        <strain evidence="13 14">CLA-SR-H026</strain>
    </source>
</reference>
<dbReference type="InterPro" id="IPR013780">
    <property type="entry name" value="Glyco_hydro_b"/>
</dbReference>
<name>A0ABV1J523_9FIRM</name>